<organism evidence="2 3">
    <name type="scientific">Cuscuta epithymum</name>
    <dbReference type="NCBI Taxonomy" id="186058"/>
    <lineage>
        <taxon>Eukaryota</taxon>
        <taxon>Viridiplantae</taxon>
        <taxon>Streptophyta</taxon>
        <taxon>Embryophyta</taxon>
        <taxon>Tracheophyta</taxon>
        <taxon>Spermatophyta</taxon>
        <taxon>Magnoliopsida</taxon>
        <taxon>eudicotyledons</taxon>
        <taxon>Gunneridae</taxon>
        <taxon>Pentapetalae</taxon>
        <taxon>asterids</taxon>
        <taxon>lamiids</taxon>
        <taxon>Solanales</taxon>
        <taxon>Convolvulaceae</taxon>
        <taxon>Cuscuteae</taxon>
        <taxon>Cuscuta</taxon>
        <taxon>Cuscuta subgen. Cuscuta</taxon>
    </lineage>
</organism>
<dbReference type="EMBL" id="CAMAPF010000989">
    <property type="protein sequence ID" value="CAH9135487.1"/>
    <property type="molecule type" value="Genomic_DNA"/>
</dbReference>
<evidence type="ECO:0000313" key="2">
    <source>
        <dbReference type="EMBL" id="CAH9135487.1"/>
    </source>
</evidence>
<proteinExistence type="predicted"/>
<keyword evidence="3" id="KW-1185">Reference proteome</keyword>
<feature type="region of interest" description="Disordered" evidence="1">
    <location>
        <begin position="100"/>
        <end position="136"/>
    </location>
</feature>
<evidence type="ECO:0000256" key="1">
    <source>
        <dbReference type="SAM" id="MobiDB-lite"/>
    </source>
</evidence>
<gene>
    <name evidence="2" type="ORF">CEPIT_LOCUS34550</name>
</gene>
<reference evidence="2" key="1">
    <citation type="submission" date="2022-07" db="EMBL/GenBank/DDBJ databases">
        <authorList>
            <person name="Macas J."/>
            <person name="Novak P."/>
            <person name="Neumann P."/>
        </authorList>
    </citation>
    <scope>NUCLEOTIDE SEQUENCE</scope>
</reference>
<evidence type="ECO:0000313" key="3">
    <source>
        <dbReference type="Proteomes" id="UP001152523"/>
    </source>
</evidence>
<accession>A0AAV0FJ75</accession>
<dbReference type="Proteomes" id="UP001152523">
    <property type="component" value="Unassembled WGS sequence"/>
</dbReference>
<dbReference type="AlphaFoldDB" id="A0AAV0FJ75"/>
<protein>
    <submittedName>
        <fullName evidence="2">Uncharacterized protein</fullName>
    </submittedName>
</protein>
<name>A0AAV0FJ75_9ASTE</name>
<comment type="caution">
    <text evidence="2">The sequence shown here is derived from an EMBL/GenBank/DDBJ whole genome shotgun (WGS) entry which is preliminary data.</text>
</comment>
<sequence>MEQNDTNGGEALANAYEMLDLEEEDDVLVVALMALPSAKHNLTMVGTITSEIIIGHAKSHCLRKRRGYEVTGEKPFGPWLRATKGPKQWKENKWLVPAEKGICSDSKATSGNREDNMQPSTGEGGSHHTTTREGIH</sequence>